<feature type="transmembrane region" description="Helical" evidence="2">
    <location>
        <begin position="45"/>
        <end position="65"/>
    </location>
</feature>
<organism evidence="3 4">
    <name type="scientific">Hepatospora eriocheir</name>
    <dbReference type="NCBI Taxonomy" id="1081669"/>
    <lineage>
        <taxon>Eukaryota</taxon>
        <taxon>Fungi</taxon>
        <taxon>Fungi incertae sedis</taxon>
        <taxon>Microsporidia</taxon>
        <taxon>Hepatosporidae</taxon>
        <taxon>Hepatospora</taxon>
    </lineage>
</organism>
<sequence>MENSKEREILVINNENDIDQEELDEVVEYLNEREEKENGNSELNIYLLLLFSIIALSVSIALILYSNDSNEKKKSADYNRLLEKTDKSISVDDYQICLGRIKKVKTMNEMLNEKNFNFNQIKEPYNEFIILLDKLENYDNYNNDLLHNAVINKELLITFIKDVLFSDKLAIFTEIHYHYHKFKQNGSNITHGQLSDDINNCIKNSSNHEHHLVLFYQIKHILNFIGLNYEKFTSGDSGKQAYIEKYFNDSNKEYDHIKKLKDYWFDLFPLTDTMIKERAFYPDFVPDKPFVFPIDLNFINNHFHSDIKKFFIRNLIKISKHTISTISDFLNESKSNYIEDNKKLNIFQSTVKYINSFGIIQRFKKVWSGNTYKPIIIKTEIDTCASFMVQILYYIHLIENKDDNNSDFNRILNEIEELLNDTQNTDLLNYIKKLLEKIETINSLFEILTRKYQ</sequence>
<dbReference type="AlphaFoldDB" id="A0A1X0QLH3"/>
<evidence type="ECO:0000256" key="1">
    <source>
        <dbReference type="SAM" id="Coils"/>
    </source>
</evidence>
<evidence type="ECO:0000313" key="4">
    <source>
        <dbReference type="Proteomes" id="UP000192501"/>
    </source>
</evidence>
<name>A0A1X0QLH3_9MICR</name>
<keyword evidence="1" id="KW-0175">Coiled coil</keyword>
<dbReference type="Proteomes" id="UP000192501">
    <property type="component" value="Unassembled WGS sequence"/>
</dbReference>
<keyword evidence="2" id="KW-1133">Transmembrane helix</keyword>
<feature type="coiled-coil region" evidence="1">
    <location>
        <begin position="405"/>
        <end position="451"/>
    </location>
</feature>
<accession>A0A1X0QLH3</accession>
<evidence type="ECO:0000313" key="3">
    <source>
        <dbReference type="EMBL" id="ORE00623.1"/>
    </source>
</evidence>
<proteinExistence type="predicted"/>
<gene>
    <name evidence="3" type="ORF">A0H76_1369</name>
</gene>
<keyword evidence="2" id="KW-0472">Membrane</keyword>
<protein>
    <submittedName>
        <fullName evidence="3">Uncharacterized protein</fullName>
    </submittedName>
</protein>
<evidence type="ECO:0000256" key="2">
    <source>
        <dbReference type="SAM" id="Phobius"/>
    </source>
</evidence>
<dbReference type="VEuPathDB" id="MicrosporidiaDB:HERIO_1842"/>
<comment type="caution">
    <text evidence="3">The sequence shown here is derived from an EMBL/GenBank/DDBJ whole genome shotgun (WGS) entry which is preliminary data.</text>
</comment>
<reference evidence="3 4" key="1">
    <citation type="journal article" date="2017" name="Environ. Microbiol.">
        <title>Decay of the glycolytic pathway and adaptation to intranuclear parasitism within Enterocytozoonidae microsporidia.</title>
        <authorList>
            <person name="Wiredu Boakye D."/>
            <person name="Jaroenlak P."/>
            <person name="Prachumwat A."/>
            <person name="Williams T.A."/>
            <person name="Bateman K.S."/>
            <person name="Itsathitphaisarn O."/>
            <person name="Sritunyalucksana K."/>
            <person name="Paszkiewicz K.H."/>
            <person name="Moore K.A."/>
            <person name="Stentiford G.D."/>
            <person name="Williams B.A."/>
        </authorList>
    </citation>
    <scope>NUCLEOTIDE SEQUENCE [LARGE SCALE GENOMIC DNA]</scope>
    <source>
        <strain evidence="4">canceri</strain>
    </source>
</reference>
<dbReference type="EMBL" id="LTAI01000003">
    <property type="protein sequence ID" value="ORE00623.1"/>
    <property type="molecule type" value="Genomic_DNA"/>
</dbReference>
<keyword evidence="2" id="KW-0812">Transmembrane</keyword>
<dbReference type="VEuPathDB" id="MicrosporidiaDB:A0H76_1369"/>